<comment type="caution">
    <text evidence="1">The sequence shown here is derived from an EMBL/GenBank/DDBJ whole genome shotgun (WGS) entry which is preliminary data.</text>
</comment>
<organism evidence="1 2">
    <name type="scientific">Velocimicrobium porci</name>
    <dbReference type="NCBI Taxonomy" id="2606634"/>
    <lineage>
        <taxon>Bacteria</taxon>
        <taxon>Bacillati</taxon>
        <taxon>Bacillota</taxon>
        <taxon>Clostridia</taxon>
        <taxon>Lachnospirales</taxon>
        <taxon>Lachnospiraceae</taxon>
        <taxon>Velocimicrobium</taxon>
    </lineage>
</organism>
<dbReference type="PANTHER" id="PTHR35787:SF1">
    <property type="entry name" value="GLYCEROL UPTAKE OPERON ANTITERMINATOR REGULATORY PROTEIN"/>
    <property type="match status" value="1"/>
</dbReference>
<dbReference type="Pfam" id="PF04309">
    <property type="entry name" value="G3P_antiterm"/>
    <property type="match status" value="1"/>
</dbReference>
<dbReference type="PANTHER" id="PTHR35787">
    <property type="entry name" value="GLYCEROL UPTAKE OPERON ANTITERMINATOR REGULATORY PROTEIN"/>
    <property type="match status" value="1"/>
</dbReference>
<proteinExistence type="predicted"/>
<dbReference type="AlphaFoldDB" id="A0A6L5XW25"/>
<dbReference type="EMBL" id="VUMT01000002">
    <property type="protein sequence ID" value="MSS62621.1"/>
    <property type="molecule type" value="Genomic_DNA"/>
</dbReference>
<protein>
    <submittedName>
        <fullName evidence="1">Glycerol-3-phosphate responsive antiterminator</fullName>
    </submittedName>
</protein>
<reference evidence="1 2" key="1">
    <citation type="submission" date="2019-08" db="EMBL/GenBank/DDBJ databases">
        <title>In-depth cultivation of the pig gut microbiome towards novel bacterial diversity and tailored functional studies.</title>
        <authorList>
            <person name="Wylensek D."/>
            <person name="Hitch T.C.A."/>
            <person name="Clavel T."/>
        </authorList>
    </citation>
    <scope>NUCLEOTIDE SEQUENCE [LARGE SCALE GENOMIC DNA]</scope>
    <source>
        <strain evidence="1 2">WCA-693-APC-MOT-I</strain>
    </source>
</reference>
<sequence length="188" mass="20489">MANRLLESIEENPVIAAVKDFEGLEECLHTDVSIVFVLFGDICNIGEIVEKIKEAGKMAIVHVDLIVGLGGKEVSIDFIKKTTKTDGIITTRQALIKHAKEVGLFTILRFFVIDSISLMNIEKQKNMVQPDIIEILPGVMPKIIKKISEISSVPVIAGGLVTDKEDVIGALSNGAFGISSTRKEVWGM</sequence>
<dbReference type="InterPro" id="IPR006699">
    <property type="entry name" value="GlpP"/>
</dbReference>
<keyword evidence="2" id="KW-1185">Reference proteome</keyword>
<dbReference type="GO" id="GO:0006071">
    <property type="term" value="P:glycerol metabolic process"/>
    <property type="evidence" value="ECO:0007669"/>
    <property type="project" value="InterPro"/>
</dbReference>
<name>A0A6L5XW25_9FIRM</name>
<evidence type="ECO:0000313" key="2">
    <source>
        <dbReference type="Proteomes" id="UP000482209"/>
    </source>
</evidence>
<dbReference type="Proteomes" id="UP000482209">
    <property type="component" value="Unassembled WGS sequence"/>
</dbReference>
<gene>
    <name evidence="1" type="ORF">FYJ58_01765</name>
</gene>
<dbReference type="SUPFAM" id="SSF110391">
    <property type="entry name" value="GlpP-like"/>
    <property type="match status" value="1"/>
</dbReference>
<dbReference type="GO" id="GO:0006355">
    <property type="term" value="P:regulation of DNA-templated transcription"/>
    <property type="evidence" value="ECO:0007669"/>
    <property type="project" value="InterPro"/>
</dbReference>
<dbReference type="InterPro" id="IPR013785">
    <property type="entry name" value="Aldolase_TIM"/>
</dbReference>
<dbReference type="PIRSF" id="PIRSF016897">
    <property type="entry name" value="GlpP"/>
    <property type="match status" value="1"/>
</dbReference>
<accession>A0A6L5XW25</accession>
<dbReference type="RefSeq" id="WP_154516380.1">
    <property type="nucleotide sequence ID" value="NZ_VUMT01000002.1"/>
</dbReference>
<evidence type="ECO:0000313" key="1">
    <source>
        <dbReference type="EMBL" id="MSS62621.1"/>
    </source>
</evidence>
<dbReference type="Gene3D" id="3.20.20.70">
    <property type="entry name" value="Aldolase class I"/>
    <property type="match status" value="1"/>
</dbReference>